<dbReference type="SUPFAM" id="SSF52317">
    <property type="entry name" value="Class I glutamine amidotransferase-like"/>
    <property type="match status" value="1"/>
</dbReference>
<evidence type="ECO:0000313" key="3">
    <source>
        <dbReference type="Proteomes" id="UP000243807"/>
    </source>
</evidence>
<dbReference type="AlphaFoldDB" id="A0A1P8UJ83"/>
<reference evidence="2 3" key="1">
    <citation type="submission" date="2017-01" db="EMBL/GenBank/DDBJ databases">
        <title>Draft sequence of Acidihalobacter ferrooxidans strain DSM 14175 (strain V8).</title>
        <authorList>
            <person name="Khaleque H.N."/>
            <person name="Ramsay J.P."/>
            <person name="Murphy R.J.T."/>
            <person name="Kaksonen A.H."/>
            <person name="Boxall N.J."/>
            <person name="Watkin E.L.J."/>
        </authorList>
    </citation>
    <scope>NUCLEOTIDE SEQUENCE [LARGE SCALE GENOMIC DNA]</scope>
    <source>
        <strain evidence="2 3">V8</strain>
    </source>
</reference>
<organism evidence="2 3">
    <name type="scientific">Acidihalobacter ferrooxydans</name>
    <dbReference type="NCBI Taxonomy" id="1765967"/>
    <lineage>
        <taxon>Bacteria</taxon>
        <taxon>Pseudomonadati</taxon>
        <taxon>Pseudomonadota</taxon>
        <taxon>Gammaproteobacteria</taxon>
        <taxon>Chromatiales</taxon>
        <taxon>Ectothiorhodospiraceae</taxon>
        <taxon>Acidihalobacter</taxon>
    </lineage>
</organism>
<gene>
    <name evidence="2" type="ORF">BW247_13095</name>
</gene>
<name>A0A1P8UJ83_9GAMM</name>
<keyword evidence="3" id="KW-1185">Reference proteome</keyword>
<dbReference type="PROSITE" id="PS51273">
    <property type="entry name" value="GATASE_TYPE_1"/>
    <property type="match status" value="1"/>
</dbReference>
<dbReference type="OrthoDB" id="9813383at2"/>
<dbReference type="InterPro" id="IPR029062">
    <property type="entry name" value="Class_I_gatase-like"/>
</dbReference>
<dbReference type="Gene3D" id="3.40.50.880">
    <property type="match status" value="1"/>
</dbReference>
<dbReference type="Pfam" id="PF00117">
    <property type="entry name" value="GATase"/>
    <property type="match status" value="1"/>
</dbReference>
<evidence type="ECO:0000313" key="2">
    <source>
        <dbReference type="EMBL" id="APZ43909.1"/>
    </source>
</evidence>
<dbReference type="KEGG" id="afy:BW247_13095"/>
<accession>A0A1P8UJ83</accession>
<dbReference type="EMBL" id="CP019434">
    <property type="protein sequence ID" value="APZ43909.1"/>
    <property type="molecule type" value="Genomic_DNA"/>
</dbReference>
<dbReference type="InterPro" id="IPR017926">
    <property type="entry name" value="GATASE"/>
</dbReference>
<dbReference type="STRING" id="1765967.BW247_13095"/>
<feature type="domain" description="Glutamine amidotransferase" evidence="1">
    <location>
        <begin position="9"/>
        <end position="182"/>
    </location>
</feature>
<dbReference type="RefSeq" id="WP_076837533.1">
    <property type="nucleotide sequence ID" value="NZ_CP019434.1"/>
</dbReference>
<protein>
    <submittedName>
        <fullName evidence="2">GMP synthase</fullName>
    </submittedName>
</protein>
<sequence>MKNYMVVQNTYSEFLGLIEKQLERRDIGFDYHRPFLDQGLPASVGQFDGLFVLAGACAPNDEKLDYHDDVLRVIQLFRKAQRPVTGIGLGGLLVAEALGGTARAEPEYVAGFVTAHKTPAGEGDALAEALDGLDLFVLHHGAVDLPDGMEPILVDDDGNWLAIHPEPYTYGLLFRPEMKPGMLEDIIMEEDHNPPPNIGELLGEARMNWGDMQRVTDKVVVALVSELGLMQERRKVPVFSLKVE</sequence>
<evidence type="ECO:0000259" key="1">
    <source>
        <dbReference type="Pfam" id="PF00117"/>
    </source>
</evidence>
<proteinExistence type="predicted"/>
<dbReference type="Proteomes" id="UP000243807">
    <property type="component" value="Chromosome"/>
</dbReference>